<feature type="domain" description="Clp ATPase C-terminal" evidence="3">
    <location>
        <begin position="1"/>
        <end position="92"/>
    </location>
</feature>
<dbReference type="PANTHER" id="PTHR11638">
    <property type="entry name" value="ATP-DEPENDENT CLP PROTEASE"/>
    <property type="match status" value="1"/>
</dbReference>
<dbReference type="SUPFAM" id="SSF52540">
    <property type="entry name" value="P-loop containing nucleoside triphosphate hydrolases"/>
    <property type="match status" value="1"/>
</dbReference>
<evidence type="ECO:0000313" key="4">
    <source>
        <dbReference type="EMBL" id="CAA9403533.1"/>
    </source>
</evidence>
<dbReference type="EMBL" id="CADCUT010000079">
    <property type="protein sequence ID" value="CAA9403533.1"/>
    <property type="molecule type" value="Genomic_DNA"/>
</dbReference>
<keyword evidence="4" id="KW-0378">Hydrolase</keyword>
<keyword evidence="1" id="KW-0547">Nucleotide-binding</keyword>
<dbReference type="GO" id="GO:0005737">
    <property type="term" value="C:cytoplasm"/>
    <property type="evidence" value="ECO:0007669"/>
    <property type="project" value="TreeGrafter"/>
</dbReference>
<dbReference type="Gene3D" id="1.10.8.60">
    <property type="match status" value="1"/>
</dbReference>
<dbReference type="GO" id="GO:0006508">
    <property type="term" value="P:proteolysis"/>
    <property type="evidence" value="ECO:0007669"/>
    <property type="project" value="UniProtKB-KW"/>
</dbReference>
<evidence type="ECO:0000256" key="1">
    <source>
        <dbReference type="ARBA" id="ARBA00022741"/>
    </source>
</evidence>
<dbReference type="AlphaFoldDB" id="A0A6J4P8S4"/>
<organism evidence="4">
    <name type="scientific">uncultured Rubrobacteraceae bacterium</name>
    <dbReference type="NCBI Taxonomy" id="349277"/>
    <lineage>
        <taxon>Bacteria</taxon>
        <taxon>Bacillati</taxon>
        <taxon>Actinomycetota</taxon>
        <taxon>Rubrobacteria</taxon>
        <taxon>Rubrobacterales</taxon>
        <taxon>Rubrobacteraceae</taxon>
        <taxon>environmental samples</taxon>
    </lineage>
</organism>
<evidence type="ECO:0000259" key="3">
    <source>
        <dbReference type="SMART" id="SM01086"/>
    </source>
</evidence>
<accession>A0A6J4P8S4</accession>
<gene>
    <name evidence="4" type="ORF">AVDCRST_MAG03-1381</name>
</gene>
<reference evidence="4" key="1">
    <citation type="submission" date="2020-02" db="EMBL/GenBank/DDBJ databases">
        <authorList>
            <person name="Meier V. D."/>
        </authorList>
    </citation>
    <scope>NUCLEOTIDE SEQUENCE</scope>
    <source>
        <strain evidence="4">AVDCRST_MAG03</strain>
    </source>
</reference>
<dbReference type="PANTHER" id="PTHR11638:SF18">
    <property type="entry name" value="HEAT SHOCK PROTEIN 104"/>
    <property type="match status" value="1"/>
</dbReference>
<name>A0A6J4P8S4_9ACTN</name>
<proteinExistence type="predicted"/>
<dbReference type="InterPro" id="IPR019489">
    <property type="entry name" value="Clp_ATPase_C"/>
</dbReference>
<dbReference type="FunFam" id="1.10.8.60:FF:000017">
    <property type="entry name" value="ATP-dependent chaperone ClpB"/>
    <property type="match status" value="1"/>
</dbReference>
<dbReference type="GO" id="GO:0034605">
    <property type="term" value="P:cellular response to heat"/>
    <property type="evidence" value="ECO:0007669"/>
    <property type="project" value="TreeGrafter"/>
</dbReference>
<evidence type="ECO:0000256" key="2">
    <source>
        <dbReference type="ARBA" id="ARBA00022840"/>
    </source>
</evidence>
<dbReference type="InterPro" id="IPR050130">
    <property type="entry name" value="ClpA_ClpB"/>
</dbReference>
<protein>
    <submittedName>
        <fullName evidence="4">ATP-dependent Clp protease, ATP-binding subunit ClpC</fullName>
    </submittedName>
</protein>
<dbReference type="GO" id="GO:0016887">
    <property type="term" value="F:ATP hydrolysis activity"/>
    <property type="evidence" value="ECO:0007669"/>
    <property type="project" value="TreeGrafter"/>
</dbReference>
<keyword evidence="2 4" id="KW-0067">ATP-binding</keyword>
<dbReference type="Pfam" id="PF10431">
    <property type="entry name" value="ClpB_D2-small"/>
    <property type="match status" value="1"/>
</dbReference>
<dbReference type="SMART" id="SM01086">
    <property type="entry name" value="ClpB_D2-small"/>
    <property type="match status" value="1"/>
</dbReference>
<keyword evidence="4" id="KW-0645">Protease</keyword>
<dbReference type="InterPro" id="IPR027417">
    <property type="entry name" value="P-loop_NTPase"/>
</dbReference>
<sequence length="107" mass="12262">MREIIEVQVKRFRKQLAEREVTVEFTTEALDKLAEEGYDPAFGARPLRRTLQRMIEDPMSEMILKGEIPNGSKVTIEPNDKTSDDISEDETIVDIKVSQPKEIVKAE</sequence>
<dbReference type="GO" id="GO:0005524">
    <property type="term" value="F:ATP binding"/>
    <property type="evidence" value="ECO:0007669"/>
    <property type="project" value="UniProtKB-KW"/>
</dbReference>
<dbReference type="GO" id="GO:0008233">
    <property type="term" value="F:peptidase activity"/>
    <property type="evidence" value="ECO:0007669"/>
    <property type="project" value="UniProtKB-KW"/>
</dbReference>